<organism evidence="1 2">
    <name type="scientific">Alkalihalophilus marmarensis DSM 21297</name>
    <dbReference type="NCBI Taxonomy" id="1188261"/>
    <lineage>
        <taxon>Bacteria</taxon>
        <taxon>Bacillati</taxon>
        <taxon>Bacillota</taxon>
        <taxon>Bacilli</taxon>
        <taxon>Bacillales</taxon>
        <taxon>Bacillaceae</taxon>
        <taxon>Alkalihalophilus</taxon>
    </lineage>
</organism>
<dbReference type="PATRIC" id="fig|1188261.3.peg.933"/>
<name>U6SUG4_9BACI</name>
<sequence length="98" mass="11298">MHSTSVLTFNYDEIITRYNEFITGFLCDEINVVKEELLPRFWTIAVPSKGFYVTIELRNIGNEHGVEQWCAIVKESDGEETNYLLFAEEIEQWGSGAT</sequence>
<evidence type="ECO:0000313" key="2">
    <source>
        <dbReference type="Proteomes" id="UP000017170"/>
    </source>
</evidence>
<protein>
    <submittedName>
        <fullName evidence="1">Uncharacterized protein</fullName>
    </submittedName>
</protein>
<dbReference type="EMBL" id="ATAE01000008">
    <property type="protein sequence ID" value="ERN54301.1"/>
    <property type="molecule type" value="Genomic_DNA"/>
</dbReference>
<gene>
    <name evidence="1" type="ORF">A33I_07695</name>
</gene>
<keyword evidence="2" id="KW-1185">Reference proteome</keyword>
<evidence type="ECO:0000313" key="1">
    <source>
        <dbReference type="EMBL" id="ERN54301.1"/>
    </source>
</evidence>
<accession>U6SUG4</accession>
<dbReference type="RefSeq" id="WP_022627264.1">
    <property type="nucleotide sequence ID" value="NZ_ATAE01000008.1"/>
</dbReference>
<proteinExistence type="predicted"/>
<dbReference type="Proteomes" id="UP000017170">
    <property type="component" value="Unassembled WGS sequence"/>
</dbReference>
<comment type="caution">
    <text evidence="1">The sequence shown here is derived from an EMBL/GenBank/DDBJ whole genome shotgun (WGS) entry which is preliminary data.</text>
</comment>
<dbReference type="AlphaFoldDB" id="U6SUG4"/>
<reference evidence="1 2" key="1">
    <citation type="journal article" date="2013" name="Genome Announc.">
        <title>Genome Sequence of the Extreme Obligate Alkaliphile Bacillus marmarensis Strain DSM 21297.</title>
        <authorList>
            <person name="Wernick D.G."/>
            <person name="Choi K.Y."/>
            <person name="Tat C.A."/>
            <person name="Lafontaine Rivera J.G."/>
            <person name="Liao J.C."/>
        </authorList>
    </citation>
    <scope>NUCLEOTIDE SEQUENCE [LARGE SCALE GENOMIC DNA]</scope>
    <source>
        <strain evidence="1 2">DSM 21297</strain>
    </source>
</reference>